<organism evidence="1 2">
    <name type="scientific">Encephalitozoon hellem</name>
    <name type="common">Microsporidian parasite</name>
    <dbReference type="NCBI Taxonomy" id="27973"/>
    <lineage>
        <taxon>Eukaryota</taxon>
        <taxon>Fungi</taxon>
        <taxon>Fungi incertae sedis</taxon>
        <taxon>Microsporidia</taxon>
        <taxon>Unikaryonidae</taxon>
        <taxon>Encephalitozoon</taxon>
    </lineage>
</organism>
<accession>A0A9Q9C356</accession>
<dbReference type="GO" id="GO:0003677">
    <property type="term" value="F:DNA binding"/>
    <property type="evidence" value="ECO:0007669"/>
    <property type="project" value="TreeGrafter"/>
</dbReference>
<evidence type="ECO:0000313" key="1">
    <source>
        <dbReference type="EMBL" id="UTX42630.1"/>
    </source>
</evidence>
<dbReference type="Pfam" id="PF09729">
    <property type="entry name" value="Gti1_Pac2"/>
    <property type="match status" value="1"/>
</dbReference>
<protein>
    <submittedName>
        <fullName evidence="1">Gti1/Pac2-like protein</fullName>
    </submittedName>
</protein>
<dbReference type="EMBL" id="CP075148">
    <property type="protein sequence ID" value="UTX42630.1"/>
    <property type="molecule type" value="Genomic_DNA"/>
</dbReference>
<gene>
    <name evidence="1" type="ORF">GPU96_02g03440</name>
</gene>
<name>A0A9Q9C356_ENCHE</name>
<dbReference type="AlphaFoldDB" id="A0A9Q9C356"/>
<dbReference type="PANTHER" id="PTHR28027:SF2">
    <property type="entry name" value="TRANSCRIPTIONAL REGULATOR MIT1"/>
    <property type="match status" value="1"/>
</dbReference>
<dbReference type="InterPro" id="IPR018608">
    <property type="entry name" value="Gti1/Pac2"/>
</dbReference>
<reference evidence="1" key="1">
    <citation type="submission" date="2021-05" db="EMBL/GenBank/DDBJ databases">
        <title>Encephalitozoon hellem ATCC 50604 Complete Genome.</title>
        <authorList>
            <person name="Mascarenhas dos Santos A.C."/>
            <person name="Julian A.T."/>
            <person name="Pombert J.-F."/>
        </authorList>
    </citation>
    <scope>NUCLEOTIDE SEQUENCE</scope>
    <source>
        <strain evidence="1">ATCC 50604</strain>
    </source>
</reference>
<dbReference type="Proteomes" id="UP001059546">
    <property type="component" value="Chromosome II"/>
</dbReference>
<evidence type="ECO:0000313" key="2">
    <source>
        <dbReference type="Proteomes" id="UP001059546"/>
    </source>
</evidence>
<sequence>MPSIESFYGRMENESDCLVLIDLARRGLMPRVQRRLTPRERKQIRHGSIFVYCEEESTIRRWTDNMAWSPSRVQGVFLMYKQLLAGSPLIKKTYSAVCGDRNFHVVGYLQADFSGDELPPVSILYRGVGFPTDIRIKKRLSFQQGRCYKSKVENIELAEPTEGFQFDAYWY</sequence>
<dbReference type="PANTHER" id="PTHR28027">
    <property type="entry name" value="TRANSCRIPTIONAL REGULATOR MIT1"/>
    <property type="match status" value="1"/>
</dbReference>
<proteinExistence type="predicted"/>